<dbReference type="AlphaFoldDB" id="A0A0H4P8F2"/>
<dbReference type="RefSeq" id="WP_048641164.1">
    <property type="nucleotide sequence ID" value="NZ_CP012040.1"/>
</dbReference>
<keyword evidence="2" id="KW-1185">Reference proteome</keyword>
<sequence length="281" mass="33427">MENYSELNDEKIQEWIFDGKEQVVYTYKDWLEEKPIPDEFWIFDKKKSIQLGYEVFSGHLNKISESLHWAWDFVLQIEIEEEKKLMEWQLSLIDDLKEKCLFLELEKKHCLKYLKKSKIRKKDVFLKNVPAEIFDLIDAKTYLRIKKCSDNSKPLHVLGEIKNDYFNAIIKDEIIKFIDLKIKNLSNPVQSEKLENLQHKLCLLDDLGFLTLIEERFKNTNYRGTSRETDKASLIASLLDIEDSEKVRNTLRKGDYKSRRQIKNAIQTLQNHGLESKNFTD</sequence>
<accession>A0A0H4P8F2</accession>
<name>A0A0H4P8F2_9BACT</name>
<evidence type="ECO:0000313" key="2">
    <source>
        <dbReference type="Proteomes" id="UP000036520"/>
    </source>
</evidence>
<dbReference type="EMBL" id="CP012040">
    <property type="protein sequence ID" value="AKP50746.1"/>
    <property type="molecule type" value="Genomic_DNA"/>
</dbReference>
<evidence type="ECO:0000313" key="1">
    <source>
        <dbReference type="EMBL" id="AKP50746.1"/>
    </source>
</evidence>
<organism evidence="1 2">
    <name type="scientific">Cyclobacterium amurskyense</name>
    <dbReference type="NCBI Taxonomy" id="320787"/>
    <lineage>
        <taxon>Bacteria</taxon>
        <taxon>Pseudomonadati</taxon>
        <taxon>Bacteroidota</taxon>
        <taxon>Cytophagia</taxon>
        <taxon>Cytophagales</taxon>
        <taxon>Cyclobacteriaceae</taxon>
        <taxon>Cyclobacterium</taxon>
    </lineage>
</organism>
<proteinExistence type="predicted"/>
<reference evidence="1 2" key="1">
    <citation type="submission" date="2015-07" db="EMBL/GenBank/DDBJ databases">
        <authorList>
            <person name="Kim K.M."/>
        </authorList>
    </citation>
    <scope>NUCLEOTIDE SEQUENCE [LARGE SCALE GENOMIC DNA]</scope>
    <source>
        <strain evidence="1 2">KCTC 12363</strain>
    </source>
</reference>
<dbReference type="KEGG" id="camu:CA2015_1299"/>
<gene>
    <name evidence="1" type="ORF">CA2015_1299</name>
</gene>
<protein>
    <submittedName>
        <fullName evidence="1">Uncharacterized protein</fullName>
    </submittedName>
</protein>
<dbReference type="OrthoDB" id="9976790at2"/>
<dbReference type="STRING" id="320787.CA2015_1299"/>
<dbReference type="Proteomes" id="UP000036520">
    <property type="component" value="Chromosome"/>
</dbReference>